<feature type="domain" description="ApeA N-terminal" evidence="1">
    <location>
        <begin position="9"/>
        <end position="133"/>
    </location>
</feature>
<name>A0A7I7SWX2_9MYCO</name>
<gene>
    <name evidence="2" type="ORF">MSAR_36610</name>
</gene>
<reference evidence="2 3" key="1">
    <citation type="journal article" date="2019" name="Emerg. Microbes Infect.">
        <title>Comprehensive subspecies identification of 175 nontuberculous mycobacteria species based on 7547 genomic profiles.</title>
        <authorList>
            <person name="Matsumoto Y."/>
            <person name="Kinjo T."/>
            <person name="Motooka D."/>
            <person name="Nabeya D."/>
            <person name="Jung N."/>
            <person name="Uechi K."/>
            <person name="Horii T."/>
            <person name="Iida T."/>
            <person name="Fujita J."/>
            <person name="Nakamura S."/>
        </authorList>
    </citation>
    <scope>NUCLEOTIDE SEQUENCE [LARGE SCALE GENOMIC DNA]</scope>
    <source>
        <strain evidence="2 3">JCM 30395</strain>
    </source>
</reference>
<evidence type="ECO:0000259" key="1">
    <source>
        <dbReference type="Pfam" id="PF18862"/>
    </source>
</evidence>
<evidence type="ECO:0000313" key="3">
    <source>
        <dbReference type="Proteomes" id="UP000466445"/>
    </source>
</evidence>
<dbReference type="KEGG" id="msar:MSAR_36610"/>
<proteinExistence type="predicted"/>
<keyword evidence="3" id="KW-1185">Reference proteome</keyword>
<dbReference type="InterPro" id="IPR041223">
    <property type="entry name" value="ApeA_NTD"/>
</dbReference>
<accession>A0A7I7SWX2</accession>
<dbReference type="Proteomes" id="UP000466445">
    <property type="component" value="Chromosome"/>
</dbReference>
<dbReference type="Pfam" id="PF18862">
    <property type="entry name" value="ApeA_NTD1"/>
    <property type="match status" value="1"/>
</dbReference>
<sequence>MRQSEPQRITGWFYLPEARGDRVPGVLCWEPDDGATLELIGGFSPGPEFRENPAGGWVATEIVGDVRPGTIYGESAAGELISIWDAQRGSHTVGFGGGVREEFWPSSWICVGAHIISPQEPALVKATVTIDEIYYLTDDGRFCAPQWAKIEGVEHPGSAIYLARLRKRERLTHAGKSILKLAKLFATFVERLEDEFGAWQYPPVSAGVFGSEVRGTMTRDSDAVCFWLVRLGRLTLFGAQEPKRWCKRSLRMCLAG</sequence>
<dbReference type="EMBL" id="AP022595">
    <property type="protein sequence ID" value="BBY60525.1"/>
    <property type="molecule type" value="Genomic_DNA"/>
</dbReference>
<organism evidence="2 3">
    <name type="scientific">Mycolicibacterium sarraceniae</name>
    <dbReference type="NCBI Taxonomy" id="1534348"/>
    <lineage>
        <taxon>Bacteria</taxon>
        <taxon>Bacillati</taxon>
        <taxon>Actinomycetota</taxon>
        <taxon>Actinomycetes</taxon>
        <taxon>Mycobacteriales</taxon>
        <taxon>Mycobacteriaceae</taxon>
        <taxon>Mycolicibacterium</taxon>
    </lineage>
</organism>
<evidence type="ECO:0000313" key="2">
    <source>
        <dbReference type="EMBL" id="BBY60525.1"/>
    </source>
</evidence>
<dbReference type="AlphaFoldDB" id="A0A7I7SWX2"/>
<protein>
    <recommendedName>
        <fullName evidence="1">ApeA N-terminal domain-containing protein</fullName>
    </recommendedName>
</protein>